<feature type="transmembrane region" description="Helical" evidence="2">
    <location>
        <begin position="12"/>
        <end position="30"/>
    </location>
</feature>
<sequence>MEENNKKQQAVRLVIVVVLAVILSLIAYRLSPPANAQEDATPSVRDLVREKVKEKLDTLTKKPTGVVGTLQQITDKTLEIKTISNKIQLVSTDEETKFLQVIKGKSKEIKFEELSLDQYIVAMGYKNGKDVIEVKRIVIYDQSPIGIVRNSFFGKVTKAEKNSLTFETLNKESQTVKTTSKTTTTAKDKKSGEQITLQFSDIKADDRIIAIGKTNENGSFETTRIHVLSEKTPSAKPTLAPKTPAKPTPTPLEANP</sequence>
<evidence type="ECO:0000313" key="4">
    <source>
        <dbReference type="Proteomes" id="UP000178319"/>
    </source>
</evidence>
<feature type="region of interest" description="Disordered" evidence="1">
    <location>
        <begin position="228"/>
        <end position="256"/>
    </location>
</feature>
<dbReference type="Proteomes" id="UP000178319">
    <property type="component" value="Unassembled WGS sequence"/>
</dbReference>
<keyword evidence="2" id="KW-1133">Transmembrane helix</keyword>
<evidence type="ECO:0000256" key="1">
    <source>
        <dbReference type="SAM" id="MobiDB-lite"/>
    </source>
</evidence>
<keyword evidence="2" id="KW-0472">Membrane</keyword>
<reference evidence="3 4" key="1">
    <citation type="journal article" date="2016" name="Nat. Commun.">
        <title>Thousands of microbial genomes shed light on interconnected biogeochemical processes in an aquifer system.</title>
        <authorList>
            <person name="Anantharaman K."/>
            <person name="Brown C.T."/>
            <person name="Hug L.A."/>
            <person name="Sharon I."/>
            <person name="Castelle C.J."/>
            <person name="Probst A.J."/>
            <person name="Thomas B.C."/>
            <person name="Singh A."/>
            <person name="Wilkins M.J."/>
            <person name="Karaoz U."/>
            <person name="Brodie E.L."/>
            <person name="Williams K.H."/>
            <person name="Hubbard S.S."/>
            <person name="Banfield J.F."/>
        </authorList>
    </citation>
    <scope>NUCLEOTIDE SEQUENCE [LARGE SCALE GENOMIC DNA]</scope>
</reference>
<accession>A0A1G1V7Q4</accession>
<dbReference type="STRING" id="1797516.A3D26_04570"/>
<evidence type="ECO:0000256" key="2">
    <source>
        <dbReference type="SAM" id="Phobius"/>
    </source>
</evidence>
<gene>
    <name evidence="3" type="ORF">A3D26_04570</name>
</gene>
<comment type="caution">
    <text evidence="3">The sequence shown here is derived from an EMBL/GenBank/DDBJ whole genome shotgun (WGS) entry which is preliminary data.</text>
</comment>
<evidence type="ECO:0000313" key="3">
    <source>
        <dbReference type="EMBL" id="OGY11469.1"/>
    </source>
</evidence>
<proteinExistence type="predicted"/>
<dbReference type="AlphaFoldDB" id="A0A1G1V7Q4"/>
<keyword evidence="2" id="KW-0812">Transmembrane</keyword>
<evidence type="ECO:0008006" key="5">
    <source>
        <dbReference type="Google" id="ProtNLM"/>
    </source>
</evidence>
<protein>
    <recommendedName>
        <fullName evidence="5">DUF5666 domain-containing protein</fullName>
    </recommendedName>
</protein>
<dbReference type="EMBL" id="MHBZ01000017">
    <property type="protein sequence ID" value="OGY11469.1"/>
    <property type="molecule type" value="Genomic_DNA"/>
</dbReference>
<feature type="compositionally biased region" description="Low complexity" evidence="1">
    <location>
        <begin position="231"/>
        <end position="243"/>
    </location>
</feature>
<name>A0A1G1V7Q4_9BACT</name>
<organism evidence="3 4">
    <name type="scientific">Candidatus Blackburnbacteria bacterium RIFCSPHIGHO2_02_FULL_44_20</name>
    <dbReference type="NCBI Taxonomy" id="1797516"/>
    <lineage>
        <taxon>Bacteria</taxon>
        <taxon>Candidatus Blackburniibacteriota</taxon>
    </lineage>
</organism>